<dbReference type="Gene3D" id="1.10.287.70">
    <property type="match status" value="1"/>
</dbReference>
<evidence type="ECO:0000256" key="8">
    <source>
        <dbReference type="ARBA" id="ARBA00023180"/>
    </source>
</evidence>
<evidence type="ECO:0000313" key="11">
    <source>
        <dbReference type="EMBL" id="QNL15115.1"/>
    </source>
</evidence>
<reference evidence="11" key="1">
    <citation type="submission" date="2020-06" db="EMBL/GenBank/DDBJ databases">
        <authorList>
            <person name="Sheng S."/>
        </authorList>
    </citation>
    <scope>NUCLEOTIDE SEQUENCE</scope>
    <source>
        <tissue evidence="11">Antenna</tissue>
    </source>
</reference>
<evidence type="ECO:0000256" key="2">
    <source>
        <dbReference type="ARBA" id="ARBA00008685"/>
    </source>
</evidence>
<evidence type="ECO:0000256" key="7">
    <source>
        <dbReference type="ARBA" id="ARBA00023170"/>
    </source>
</evidence>
<dbReference type="PANTHER" id="PTHR42643">
    <property type="entry name" value="IONOTROPIC RECEPTOR 20A-RELATED"/>
    <property type="match status" value="1"/>
</dbReference>
<evidence type="ECO:0000256" key="6">
    <source>
        <dbReference type="ARBA" id="ARBA00023136"/>
    </source>
</evidence>
<keyword evidence="6 9" id="KW-0472">Membrane</keyword>
<gene>
    <name evidence="11" type="primary">IR93a</name>
</gene>
<keyword evidence="4 9" id="KW-0812">Transmembrane</keyword>
<keyword evidence="7 11" id="KW-0675">Receptor</keyword>
<evidence type="ECO:0000256" key="3">
    <source>
        <dbReference type="ARBA" id="ARBA00022475"/>
    </source>
</evidence>
<evidence type="ECO:0000256" key="4">
    <source>
        <dbReference type="ARBA" id="ARBA00022692"/>
    </source>
</evidence>
<dbReference type="GO" id="GO:0005886">
    <property type="term" value="C:plasma membrane"/>
    <property type="evidence" value="ECO:0007669"/>
    <property type="project" value="UniProtKB-SubCell"/>
</dbReference>
<proteinExistence type="evidence at transcript level"/>
<keyword evidence="8" id="KW-0325">Glycoprotein</keyword>
<dbReference type="FunFam" id="1.10.287.70:FF:000143">
    <property type="entry name" value="Probable glutamate receptor"/>
    <property type="match status" value="1"/>
</dbReference>
<evidence type="ECO:0000256" key="9">
    <source>
        <dbReference type="SAM" id="Phobius"/>
    </source>
</evidence>
<feature type="transmembrane region" description="Helical" evidence="9">
    <location>
        <begin position="225"/>
        <end position="246"/>
    </location>
</feature>
<dbReference type="Gene3D" id="3.40.190.10">
    <property type="entry name" value="Periplasmic binding protein-like II"/>
    <property type="match status" value="1"/>
</dbReference>
<accession>A0A7G8Z9J0</accession>
<sequence>MGKSLPIATYHNPPWQYEMSQTQSDEKQAGSMTSKWDGLIFDVVEELANRLNFSFKPVVVEAPPEIIIAKADPLRASMSASEKVPDAVTELVRSGSVFLAACAYTISTHGKDPSINLTQAISLQTYGLLAPRPKPLSRALLFASPFSNEAWACLASAIILVGPVLYAVHTLSSRTTDTELKDPGSVLLGLDSPSRCIWYIYGALLQQGGMNLPKNDGARLIVGTWWLVVMVVVATYSGSLVAFLTFPRMEMAVKTVDDLLARKSEFTWSIPAGSFLEDYLLVSSAEGTIDYRNLLQEHEPHAEKHGTTTYLQNVQKVKRGKHALIDWVTSLMISTRNEYVASGSCHFSLGTDVLILGEPISMIVPAGSPYLALINVQLQRMQEAGLLNKWTADRIPVKDQCSEGGIIARETDNHKVNLEDMQGIFFILLLGYFIGTLTLGWEFIRRRLKIAKEAKLIRPFID</sequence>
<dbReference type="SUPFAM" id="SSF53850">
    <property type="entry name" value="Periplasmic binding protein-like II"/>
    <property type="match status" value="1"/>
</dbReference>
<comment type="subcellular location">
    <subcellularLocation>
        <location evidence="1">Cell membrane</location>
        <topology evidence="1">Multi-pass membrane protein</topology>
    </subcellularLocation>
</comment>
<feature type="domain" description="Ionotropic glutamate receptor C-terminal" evidence="10">
    <location>
        <begin position="147"/>
        <end position="431"/>
    </location>
</feature>
<dbReference type="InterPro" id="IPR001320">
    <property type="entry name" value="Iontro_rcpt_C"/>
</dbReference>
<feature type="transmembrane region" description="Helical" evidence="9">
    <location>
        <begin position="424"/>
        <end position="444"/>
    </location>
</feature>
<feature type="transmembrane region" description="Helical" evidence="9">
    <location>
        <begin position="150"/>
        <end position="168"/>
    </location>
</feature>
<evidence type="ECO:0000256" key="5">
    <source>
        <dbReference type="ARBA" id="ARBA00022989"/>
    </source>
</evidence>
<dbReference type="PANTHER" id="PTHR42643:SF24">
    <property type="entry name" value="IONOTROPIC RECEPTOR 60A"/>
    <property type="match status" value="1"/>
</dbReference>
<dbReference type="InterPro" id="IPR052192">
    <property type="entry name" value="Insect_Ionotropic_Sensory_Rcpt"/>
</dbReference>
<evidence type="ECO:0000256" key="1">
    <source>
        <dbReference type="ARBA" id="ARBA00004651"/>
    </source>
</evidence>
<keyword evidence="5 9" id="KW-1133">Transmembrane helix</keyword>
<evidence type="ECO:0000259" key="10">
    <source>
        <dbReference type="Pfam" id="PF00060"/>
    </source>
</evidence>
<name>A0A7G8Z9J0_9HYME</name>
<comment type="similarity">
    <text evidence="2">Belongs to the glutamate-gated ion channel (TC 1.A.10.1) family.</text>
</comment>
<dbReference type="AlphaFoldDB" id="A0A7G8Z9J0"/>
<dbReference type="EMBL" id="MT671111">
    <property type="protein sequence ID" value="QNL15115.1"/>
    <property type="molecule type" value="mRNA"/>
</dbReference>
<organism evidence="11">
    <name type="scientific">Aulacocentrum confusum</name>
    <dbReference type="NCBI Taxonomy" id="2767324"/>
    <lineage>
        <taxon>Eukaryota</taxon>
        <taxon>Metazoa</taxon>
        <taxon>Ecdysozoa</taxon>
        <taxon>Arthropoda</taxon>
        <taxon>Hexapoda</taxon>
        <taxon>Insecta</taxon>
        <taxon>Pterygota</taxon>
        <taxon>Neoptera</taxon>
        <taxon>Endopterygota</taxon>
        <taxon>Hymenoptera</taxon>
        <taxon>Apocrita</taxon>
        <taxon>Ichneumonoidea</taxon>
        <taxon>Braconidae</taxon>
        <taxon>Macrocentrinae</taxon>
        <taxon>Aulacocentrum</taxon>
    </lineage>
</organism>
<dbReference type="GO" id="GO:0015276">
    <property type="term" value="F:ligand-gated monoatomic ion channel activity"/>
    <property type="evidence" value="ECO:0007669"/>
    <property type="project" value="InterPro"/>
</dbReference>
<dbReference type="Pfam" id="PF00060">
    <property type="entry name" value="Lig_chan"/>
    <property type="match status" value="1"/>
</dbReference>
<dbReference type="GO" id="GO:0050906">
    <property type="term" value="P:detection of stimulus involved in sensory perception"/>
    <property type="evidence" value="ECO:0007669"/>
    <property type="project" value="UniProtKB-ARBA"/>
</dbReference>
<keyword evidence="3" id="KW-1003">Cell membrane</keyword>
<protein>
    <submittedName>
        <fullName evidence="11">Ionotropic receptor 93a</fullName>
    </submittedName>
</protein>